<feature type="region of interest" description="Disordered" evidence="1">
    <location>
        <begin position="218"/>
        <end position="243"/>
    </location>
</feature>
<evidence type="ECO:0000256" key="1">
    <source>
        <dbReference type="SAM" id="MobiDB-lite"/>
    </source>
</evidence>
<dbReference type="OrthoDB" id="552111at2759"/>
<feature type="compositionally biased region" description="Low complexity" evidence="1">
    <location>
        <begin position="184"/>
        <end position="196"/>
    </location>
</feature>
<dbReference type="EMBL" id="JAEHOC010000054">
    <property type="protein sequence ID" value="KAG2425538.1"/>
    <property type="molecule type" value="Genomic_DNA"/>
</dbReference>
<feature type="region of interest" description="Disordered" evidence="1">
    <location>
        <begin position="500"/>
        <end position="597"/>
    </location>
</feature>
<feature type="compositionally biased region" description="Low complexity" evidence="1">
    <location>
        <begin position="568"/>
        <end position="585"/>
    </location>
</feature>
<dbReference type="PANTHER" id="PTHR16861:SF4">
    <property type="entry name" value="SH3 DOMAIN PROTEIN (AFU_ORTHOLOGUE AFUA_1G13610)"/>
    <property type="match status" value="1"/>
</dbReference>
<feature type="region of interest" description="Disordered" evidence="1">
    <location>
        <begin position="411"/>
        <end position="484"/>
    </location>
</feature>
<sequence>MCVSKRHTTRWGHCPESSAELARELVIDELTCSLSHECTSSRTCSTQYGSSKFSGPEIVLAPRKLAGCVRANCWNWPGAGLWPTYGASTGGDDAADGCTPGVRAYLRCCQQRPRLTCAPLILCTPAAAADDSEPSEALTSAADSAAGSAIDAATDSAVADAAAGAALHDGSVARSGAHKAVRTSSSSGSGSSGNNNRKARAAKAVIRRAVSRLLSATGGATSYSSGSSSSSTTTTTSSGSSSGGSSNAAAAACKVQGGVGAFLRTNLSTDPVWRAGLGLLPPLGAALQAAPAVAAWYAQRWDAAFRPLLAAVLCGAGAGDPALLPPDAALRASAAVRLLLAPPLGRFLFATPTGAFLADQLAASWGVSLDASTINTYLQPGHMATYAAAVQAFIQSDPLAIASGVAGGLMGGGDDDEDFPGSGGGDSGNSGSGSGFDFDFNFGGDGDGGDANHGSSSGSSGGDGSDGSADGSDGGGGGGSADDDAHVAAFWAGVRGSGAGAGGDAAGAGGGDGASDAAGGGGDGDGGSGGGAGDHQDGDDDDDDDMDDLDDILKALGLADDDDDEDAGSAGSSGSSGSGSSAAANSGGGGGYDDGKQRFGSGGMVPLLSNLVSVLTAGGPLGSSIGGLDLGAPDLFSVATDTVPGMLMGGVAEGLAREMAAPDTRLTAAMVVSDVMGLGAGLLRAALNASAAAGVRDAPDFARSLMAMSAGERAAFTAMANSLDALTAAVVDLMAAADSYPAPPPPRAVPLALPAPPAATPMPVPTRMPPLPPPLAAAAGTCASPAAALTSDLLVSLTSPLSSSPLFGVLTAAVAPAAGGALRALPAVLGWWAARWDASMQPVLAIAVCSPPGTPVPLPAAERALAFLRWLGLPLLRRALATNTGAVMADMAAGPGFNASALDAHLTRAQLRAAVGSIQRAAVDGGLGSLPAGTIPLVALLGALLLPPSLGAADPRFTSSDMTLDAMVTLQAMAELPLRAAAAGWVAPQPAAPRQTGAVSPGAGAAAAAASRYPFYDSLLTLTPSQAAAFKAFSTSMAAMQASVVKMMAVSSGGRPGPLLLSALPRAAFPLGPAPLVTAAAAAATAGGHDGEDDDDDDEGLSGGAIAGIVIGVLAAVVIAAAVAFHIRKKQQQRKYNQLKLGGLDAAAGAAAGGAGAGAGGKLGSAGASQEFDYESGFGRALGRKAVPTEDDDERAALAPGDKSSGLYGGGGAWAGVGVGGVGPPSHHCHDTAADAGGGGGGDGGGC</sequence>
<evidence type="ECO:0000313" key="4">
    <source>
        <dbReference type="Proteomes" id="UP000650467"/>
    </source>
</evidence>
<feature type="compositionally biased region" description="Acidic residues" evidence="1">
    <location>
        <begin position="537"/>
        <end position="550"/>
    </location>
</feature>
<feature type="compositionally biased region" description="Gly residues" evidence="1">
    <location>
        <begin position="421"/>
        <end position="434"/>
    </location>
</feature>
<dbReference type="AlphaFoldDB" id="A0A835SL78"/>
<feature type="transmembrane region" description="Helical" evidence="2">
    <location>
        <begin position="1105"/>
        <end position="1127"/>
    </location>
</feature>
<accession>A0A835SL78</accession>
<comment type="caution">
    <text evidence="3">The sequence shown here is derived from an EMBL/GenBank/DDBJ whole genome shotgun (WGS) entry which is preliminary data.</text>
</comment>
<gene>
    <name evidence="3" type="ORF">HXX76_013582</name>
</gene>
<keyword evidence="2" id="KW-0472">Membrane</keyword>
<proteinExistence type="predicted"/>
<dbReference type="Proteomes" id="UP000650467">
    <property type="component" value="Unassembled WGS sequence"/>
</dbReference>
<dbReference type="PANTHER" id="PTHR16861">
    <property type="entry name" value="GLYCOPROTEIN 38"/>
    <property type="match status" value="1"/>
</dbReference>
<organism evidence="3 4">
    <name type="scientific">Chlamydomonas incerta</name>
    <dbReference type="NCBI Taxonomy" id="51695"/>
    <lineage>
        <taxon>Eukaryota</taxon>
        <taxon>Viridiplantae</taxon>
        <taxon>Chlorophyta</taxon>
        <taxon>core chlorophytes</taxon>
        <taxon>Chlorophyceae</taxon>
        <taxon>CS clade</taxon>
        <taxon>Chlamydomonadales</taxon>
        <taxon>Chlamydomonadaceae</taxon>
        <taxon>Chlamydomonas</taxon>
    </lineage>
</organism>
<name>A0A835SL78_CHLIN</name>
<feature type="region of interest" description="Disordered" evidence="1">
    <location>
        <begin position="173"/>
        <end position="201"/>
    </location>
</feature>
<protein>
    <submittedName>
        <fullName evidence="3">Uncharacterized protein</fullName>
    </submittedName>
</protein>
<feature type="compositionally biased region" description="Gly residues" evidence="1">
    <location>
        <begin position="500"/>
        <end position="533"/>
    </location>
</feature>
<evidence type="ECO:0000256" key="2">
    <source>
        <dbReference type="SAM" id="Phobius"/>
    </source>
</evidence>
<keyword evidence="4" id="KW-1185">Reference proteome</keyword>
<evidence type="ECO:0000313" key="3">
    <source>
        <dbReference type="EMBL" id="KAG2425538.1"/>
    </source>
</evidence>
<keyword evidence="2" id="KW-0812">Transmembrane</keyword>
<keyword evidence="2" id="KW-1133">Transmembrane helix</keyword>
<reference evidence="3" key="1">
    <citation type="journal article" date="2020" name="bioRxiv">
        <title>Comparative genomics of Chlamydomonas.</title>
        <authorList>
            <person name="Craig R.J."/>
            <person name="Hasan A.R."/>
            <person name="Ness R.W."/>
            <person name="Keightley P.D."/>
        </authorList>
    </citation>
    <scope>NUCLEOTIDE SEQUENCE</scope>
    <source>
        <strain evidence="3">SAG 7.73</strain>
    </source>
</reference>